<protein>
    <submittedName>
        <fullName evidence="2">Uncharacterized protein</fullName>
    </submittedName>
</protein>
<proteinExistence type="predicted"/>
<dbReference type="AlphaFoldDB" id="A0A1Q9BRP9"/>
<organism evidence="2 3">
    <name type="scientific">Symbiodinium microadriaticum</name>
    <name type="common">Dinoflagellate</name>
    <name type="synonym">Zooxanthella microadriatica</name>
    <dbReference type="NCBI Taxonomy" id="2951"/>
    <lineage>
        <taxon>Eukaryota</taxon>
        <taxon>Sar</taxon>
        <taxon>Alveolata</taxon>
        <taxon>Dinophyceae</taxon>
        <taxon>Suessiales</taxon>
        <taxon>Symbiodiniaceae</taxon>
        <taxon>Symbiodinium</taxon>
    </lineage>
</organism>
<feature type="non-terminal residue" evidence="2">
    <location>
        <position position="50"/>
    </location>
</feature>
<feature type="region of interest" description="Disordered" evidence="1">
    <location>
        <begin position="31"/>
        <end position="50"/>
    </location>
</feature>
<accession>A0A1Q9BRP9</accession>
<sequence>LAPGCSIPLEGSSKASRLICPVPALRKIVHDQGIPTPRGHRESPGLASAS</sequence>
<feature type="non-terminal residue" evidence="2">
    <location>
        <position position="1"/>
    </location>
</feature>
<evidence type="ECO:0000313" key="3">
    <source>
        <dbReference type="Proteomes" id="UP000186817"/>
    </source>
</evidence>
<comment type="caution">
    <text evidence="2">The sequence shown here is derived from an EMBL/GenBank/DDBJ whole genome shotgun (WGS) entry which is preliminary data.</text>
</comment>
<keyword evidence="3" id="KW-1185">Reference proteome</keyword>
<gene>
    <name evidence="2" type="ORF">AK812_SmicGene47440</name>
</gene>
<reference evidence="2 3" key="1">
    <citation type="submission" date="2016-02" db="EMBL/GenBank/DDBJ databases">
        <title>Genome analysis of coral dinoflagellate symbionts highlights evolutionary adaptations to a symbiotic lifestyle.</title>
        <authorList>
            <person name="Aranda M."/>
            <person name="Li Y."/>
            <person name="Liew Y.J."/>
            <person name="Baumgarten S."/>
            <person name="Simakov O."/>
            <person name="Wilson M."/>
            <person name="Piel J."/>
            <person name="Ashoor H."/>
            <person name="Bougouffa S."/>
            <person name="Bajic V.B."/>
            <person name="Ryu T."/>
            <person name="Ravasi T."/>
            <person name="Bayer T."/>
            <person name="Micklem G."/>
            <person name="Kim H."/>
            <person name="Bhak J."/>
            <person name="Lajeunesse T.C."/>
            <person name="Voolstra C.R."/>
        </authorList>
    </citation>
    <scope>NUCLEOTIDE SEQUENCE [LARGE SCALE GENOMIC DNA]</scope>
    <source>
        <strain evidence="2 3">CCMP2467</strain>
    </source>
</reference>
<evidence type="ECO:0000313" key="2">
    <source>
        <dbReference type="EMBL" id="OLP73349.1"/>
    </source>
</evidence>
<name>A0A1Q9BRP9_SYMMI</name>
<evidence type="ECO:0000256" key="1">
    <source>
        <dbReference type="SAM" id="MobiDB-lite"/>
    </source>
</evidence>
<dbReference type="Proteomes" id="UP000186817">
    <property type="component" value="Unassembled WGS sequence"/>
</dbReference>
<dbReference type="EMBL" id="LSRX01005701">
    <property type="protein sequence ID" value="OLP73349.1"/>
    <property type="molecule type" value="Genomic_DNA"/>
</dbReference>